<dbReference type="OrthoDB" id="1059635at2759"/>
<dbReference type="Proteomes" id="UP000434276">
    <property type="component" value="Unassembled WGS sequence"/>
</dbReference>
<reference evidence="4 5" key="1">
    <citation type="submission" date="2019-11" db="EMBL/GenBank/DDBJ databases">
        <authorList>
            <person name="Jiao W.-B."/>
            <person name="Schneeberger K."/>
        </authorList>
    </citation>
    <scope>NUCLEOTIDE SEQUENCE [LARGE SCALE GENOMIC DNA]</scope>
    <source>
        <strain evidence="5">cv. An-1</strain>
        <strain evidence="6">cv. C24</strain>
    </source>
</reference>
<sequence length="44" mass="5117">MEMNLKKWKQLFELLGYEQETGVKGNNTARGSQRLSWSGRDNKS</sequence>
<dbReference type="GeneID" id="6240979"/>
<protein>
    <submittedName>
        <fullName evidence="4">Uncharacterized protein</fullName>
    </submittedName>
</protein>
<dbReference type="KEGG" id="ath:AT5G12043"/>
<dbReference type="Proteomes" id="UP000426265">
    <property type="component" value="Unassembled WGS sequence"/>
</dbReference>
<feature type="compositionally biased region" description="Polar residues" evidence="1">
    <location>
        <begin position="24"/>
        <end position="36"/>
    </location>
</feature>
<dbReference type="RefSeq" id="NP_001119211.1">
    <property type="nucleotide sequence ID" value="NM_001125739.2"/>
</dbReference>
<dbReference type="AlphaFoldDB" id="A0A654G0E1"/>
<accession>A0A654G0E1</accession>
<dbReference type="ExpressionAtlas" id="A0A654G0E1">
    <property type="expression patterns" value="baseline"/>
</dbReference>
<dbReference type="EMBL" id="CACRSJ010000110">
    <property type="protein sequence ID" value="VYS66602.1"/>
    <property type="molecule type" value="Genomic_DNA"/>
</dbReference>
<organism evidence="4 5">
    <name type="scientific">Arabidopsis thaliana</name>
    <name type="common">Mouse-ear cress</name>
    <dbReference type="NCBI Taxonomy" id="3702"/>
    <lineage>
        <taxon>Eukaryota</taxon>
        <taxon>Viridiplantae</taxon>
        <taxon>Streptophyta</taxon>
        <taxon>Embryophyta</taxon>
        <taxon>Tracheophyta</taxon>
        <taxon>Spermatophyta</taxon>
        <taxon>Magnoliopsida</taxon>
        <taxon>eudicotyledons</taxon>
        <taxon>Gunneridae</taxon>
        <taxon>Pentapetalae</taxon>
        <taxon>rosids</taxon>
        <taxon>malvids</taxon>
        <taxon>Brassicales</taxon>
        <taxon>Brassicaceae</taxon>
        <taxon>Camelineae</taxon>
        <taxon>Arabidopsis</taxon>
    </lineage>
</organism>
<evidence type="ECO:0000256" key="1">
    <source>
        <dbReference type="SAM" id="MobiDB-lite"/>
    </source>
</evidence>
<evidence type="ECO:0000313" key="3">
    <source>
        <dbReference type="EMBL" id="CAA0402134.1"/>
    </source>
</evidence>
<evidence type="ECO:0000313" key="4">
    <source>
        <dbReference type="EMBL" id="VYS66602.1"/>
    </source>
</evidence>
<evidence type="ECO:0000313" key="6">
    <source>
        <dbReference type="Proteomes" id="UP000434276"/>
    </source>
</evidence>
<gene>
    <name evidence="2" type="ordered locus">At5g12043</name>
    <name evidence="4" type="ORF">AN1_LOCUS22004</name>
    <name evidence="3" type="ORF">C24_LOCUS21893</name>
</gene>
<feature type="region of interest" description="Disordered" evidence="1">
    <location>
        <begin position="23"/>
        <end position="44"/>
    </location>
</feature>
<name>A0A654G0E1_ARATH</name>
<proteinExistence type="predicted"/>
<evidence type="ECO:0000313" key="5">
    <source>
        <dbReference type="Proteomes" id="UP000426265"/>
    </source>
</evidence>
<evidence type="ECO:0000313" key="2">
    <source>
        <dbReference type="Araport" id="AT5G12043"/>
    </source>
</evidence>
<dbReference type="EMBL" id="CACSHJ010000096">
    <property type="protein sequence ID" value="CAA0402134.1"/>
    <property type="molecule type" value="Genomic_DNA"/>
</dbReference>
<dbReference type="Araport" id="AT5G12043"/>